<dbReference type="PANTHER" id="PTHR44154">
    <property type="entry name" value="QUINONE OXIDOREDUCTASE"/>
    <property type="match status" value="1"/>
</dbReference>
<dbReference type="InterPro" id="IPR051603">
    <property type="entry name" value="Zinc-ADH_QOR/CCCR"/>
</dbReference>
<dbReference type="AlphaFoldDB" id="A0A4U3M244"/>
<dbReference type="Proteomes" id="UP000305836">
    <property type="component" value="Unassembled WGS sequence"/>
</dbReference>
<evidence type="ECO:0000313" key="4">
    <source>
        <dbReference type="Proteomes" id="UP000305836"/>
    </source>
</evidence>
<organism evidence="3 4">
    <name type="scientific">Kribbella jiaozuonensis</name>
    <dbReference type="NCBI Taxonomy" id="2575441"/>
    <lineage>
        <taxon>Bacteria</taxon>
        <taxon>Bacillati</taxon>
        <taxon>Actinomycetota</taxon>
        <taxon>Actinomycetes</taxon>
        <taxon>Propionibacteriales</taxon>
        <taxon>Kribbellaceae</taxon>
        <taxon>Kribbella</taxon>
    </lineage>
</organism>
<dbReference type="InterPro" id="IPR036291">
    <property type="entry name" value="NAD(P)-bd_dom_sf"/>
</dbReference>
<keyword evidence="1" id="KW-0521">NADP</keyword>
<dbReference type="CDD" id="cd05289">
    <property type="entry name" value="MDR_like_2"/>
    <property type="match status" value="1"/>
</dbReference>
<dbReference type="Pfam" id="PF13602">
    <property type="entry name" value="ADH_zinc_N_2"/>
    <property type="match status" value="1"/>
</dbReference>
<dbReference type="GO" id="GO:0016491">
    <property type="term" value="F:oxidoreductase activity"/>
    <property type="evidence" value="ECO:0007669"/>
    <property type="project" value="InterPro"/>
</dbReference>
<gene>
    <name evidence="3" type="ORF">FDA38_06270</name>
</gene>
<keyword evidence="4" id="KW-1185">Reference proteome</keyword>
<dbReference type="SUPFAM" id="SSF50129">
    <property type="entry name" value="GroES-like"/>
    <property type="match status" value="1"/>
</dbReference>
<evidence type="ECO:0000313" key="3">
    <source>
        <dbReference type="EMBL" id="TKK82390.1"/>
    </source>
</evidence>
<dbReference type="SUPFAM" id="SSF51735">
    <property type="entry name" value="NAD(P)-binding Rossmann-fold domains"/>
    <property type="match status" value="1"/>
</dbReference>
<dbReference type="Gene3D" id="3.40.50.720">
    <property type="entry name" value="NAD(P)-binding Rossmann-like Domain"/>
    <property type="match status" value="1"/>
</dbReference>
<dbReference type="EMBL" id="SZPZ01000001">
    <property type="protein sequence ID" value="TKK82390.1"/>
    <property type="molecule type" value="Genomic_DNA"/>
</dbReference>
<accession>A0A4U3M244</accession>
<dbReference type="Gene3D" id="3.90.180.10">
    <property type="entry name" value="Medium-chain alcohol dehydrogenases, catalytic domain"/>
    <property type="match status" value="1"/>
</dbReference>
<dbReference type="RefSeq" id="WP_137253086.1">
    <property type="nucleotide sequence ID" value="NZ_JBHSPQ010000001.1"/>
</dbReference>
<evidence type="ECO:0000259" key="2">
    <source>
        <dbReference type="SMART" id="SM00829"/>
    </source>
</evidence>
<dbReference type="InterPro" id="IPR011032">
    <property type="entry name" value="GroES-like_sf"/>
</dbReference>
<sequence length="307" mass="31484">MPKAVRYDEFGGIDVLRVEEVERPVPGDGQVLVRVKAAGINPSEAVIRTGAVAELFPSTFPSGQGSDLAGVIEEVGAGVNGFSPGDEVIGFSDTRASQAELVLVEVGNLTGKPEKVSWEVGGGLYVAGTTAWGAVHAVEPKEGETVVISGAAGGVGSLAVQLARRTGATVIGLASENNHEWLKSHGVIPVAYGAGVADRITAAAPSGVDAFIDTNGDRYVELALALGVAAERIDTIVDFAAAQKYGVKTEGGAAAGPGATVLAELADLVAGGALEVPIARVYPLAQVREAYTELERRHTRGKIVLRP</sequence>
<name>A0A4U3M244_9ACTN</name>
<feature type="domain" description="Enoyl reductase (ER)" evidence="2">
    <location>
        <begin position="11"/>
        <end position="305"/>
    </location>
</feature>
<proteinExistence type="predicted"/>
<evidence type="ECO:0000256" key="1">
    <source>
        <dbReference type="ARBA" id="ARBA00022857"/>
    </source>
</evidence>
<dbReference type="InterPro" id="IPR020843">
    <property type="entry name" value="ER"/>
</dbReference>
<protein>
    <submittedName>
        <fullName evidence="3">NADP-dependent oxidoreductase</fullName>
    </submittedName>
</protein>
<dbReference type="SMART" id="SM00829">
    <property type="entry name" value="PKS_ER"/>
    <property type="match status" value="1"/>
</dbReference>
<dbReference type="Pfam" id="PF08240">
    <property type="entry name" value="ADH_N"/>
    <property type="match status" value="1"/>
</dbReference>
<dbReference type="InterPro" id="IPR013154">
    <property type="entry name" value="ADH-like_N"/>
</dbReference>
<comment type="caution">
    <text evidence="3">The sequence shown here is derived from an EMBL/GenBank/DDBJ whole genome shotgun (WGS) entry which is preliminary data.</text>
</comment>
<dbReference type="OrthoDB" id="3175656at2"/>
<reference evidence="3 4" key="1">
    <citation type="submission" date="2019-04" db="EMBL/GenBank/DDBJ databases">
        <title>Kribbella sp. NEAU-THZ 27 nov., a novel actinomycete isolated from soil.</title>
        <authorList>
            <person name="Duan L."/>
        </authorList>
    </citation>
    <scope>NUCLEOTIDE SEQUENCE [LARGE SCALE GENOMIC DNA]</scope>
    <source>
        <strain evidence="4">NEAU-THZ27</strain>
    </source>
</reference>
<dbReference type="PANTHER" id="PTHR44154:SF1">
    <property type="entry name" value="QUINONE OXIDOREDUCTASE"/>
    <property type="match status" value="1"/>
</dbReference>